<evidence type="ECO:0000313" key="2">
    <source>
        <dbReference type="Proteomes" id="UP000732378"/>
    </source>
</evidence>
<name>A0ABS2MDA5_9ACTN</name>
<comment type="caution">
    <text evidence="1">The sequence shown here is derived from an EMBL/GenBank/DDBJ whole genome shotgun (WGS) entry which is preliminary data.</text>
</comment>
<evidence type="ECO:0000313" key="1">
    <source>
        <dbReference type="EMBL" id="MBM7509102.1"/>
    </source>
</evidence>
<sequence length="136" mass="15069">MTSIDIARVDERHASWERPAWRYRVYVQGGASVGGTEAPGGTTATYDVTGADVLQVLDWAQRRAGASATYSIALVVDEPHDGRGLVWLVGMDGNDWTDEPHDRLVQERMLARRTDPVVVPEADRMPVEVRVRPWAG</sequence>
<organism evidence="1 2">
    <name type="scientific">Nocardioides salarius</name>
    <dbReference type="NCBI Taxonomy" id="374513"/>
    <lineage>
        <taxon>Bacteria</taxon>
        <taxon>Bacillati</taxon>
        <taxon>Actinomycetota</taxon>
        <taxon>Actinomycetes</taxon>
        <taxon>Propionibacteriales</taxon>
        <taxon>Nocardioidaceae</taxon>
        <taxon>Nocardioides</taxon>
    </lineage>
</organism>
<dbReference type="EMBL" id="JAFBBZ010000001">
    <property type="protein sequence ID" value="MBM7509102.1"/>
    <property type="molecule type" value="Genomic_DNA"/>
</dbReference>
<keyword evidence="2" id="KW-1185">Reference proteome</keyword>
<protein>
    <submittedName>
        <fullName evidence="1">Uncharacterized protein</fullName>
    </submittedName>
</protein>
<gene>
    <name evidence="1" type="ORF">JOE61_002916</name>
</gene>
<reference evidence="1 2" key="1">
    <citation type="submission" date="2021-01" db="EMBL/GenBank/DDBJ databases">
        <title>Sequencing the genomes of 1000 actinobacteria strains.</title>
        <authorList>
            <person name="Klenk H.-P."/>
        </authorList>
    </citation>
    <scope>NUCLEOTIDE SEQUENCE [LARGE SCALE GENOMIC DNA]</scope>
    <source>
        <strain evidence="1 2">DSM 18239</strain>
    </source>
</reference>
<dbReference type="Proteomes" id="UP000732378">
    <property type="component" value="Unassembled WGS sequence"/>
</dbReference>
<accession>A0ABS2MDA5</accession>
<proteinExistence type="predicted"/>
<dbReference type="RefSeq" id="WP_193668447.1">
    <property type="nucleotide sequence ID" value="NZ_JACDTV010000005.1"/>
</dbReference>